<feature type="site" description="Interaction with phosphoserine on interacting protein" evidence="2">
    <location>
        <position position="152"/>
    </location>
</feature>
<comment type="caution">
    <text evidence="4">The sequence shown here is derived from an EMBL/GenBank/DDBJ whole genome shotgun (WGS) entry which is preliminary data.</text>
</comment>
<dbReference type="SUPFAM" id="SSF48445">
    <property type="entry name" value="14-3-3 protein"/>
    <property type="match status" value="1"/>
</dbReference>
<feature type="non-terminal residue" evidence="4">
    <location>
        <position position="1"/>
    </location>
</feature>
<evidence type="ECO:0000256" key="2">
    <source>
        <dbReference type="PIRSR" id="PIRSR000868-1"/>
    </source>
</evidence>
<dbReference type="Gene3D" id="1.20.190.20">
    <property type="entry name" value="14-3-3 domain"/>
    <property type="match status" value="1"/>
</dbReference>
<dbReference type="EMBL" id="QNGE01002815">
    <property type="protein sequence ID" value="KAA3674936.1"/>
    <property type="molecule type" value="Genomic_DNA"/>
</dbReference>
<dbReference type="PRINTS" id="PR00305">
    <property type="entry name" value="1433ZETA"/>
</dbReference>
<gene>
    <name evidence="4" type="ORF">DEA37_0006916</name>
</gene>
<feature type="domain" description="14-3-3" evidence="3">
    <location>
        <begin position="27"/>
        <end position="266"/>
    </location>
</feature>
<dbReference type="InterPro" id="IPR036815">
    <property type="entry name" value="14-3-3_dom_sf"/>
</dbReference>
<organism evidence="4 5">
    <name type="scientific">Paragonimus westermani</name>
    <dbReference type="NCBI Taxonomy" id="34504"/>
    <lineage>
        <taxon>Eukaryota</taxon>
        <taxon>Metazoa</taxon>
        <taxon>Spiralia</taxon>
        <taxon>Lophotrochozoa</taxon>
        <taxon>Platyhelminthes</taxon>
        <taxon>Trematoda</taxon>
        <taxon>Digenea</taxon>
        <taxon>Plagiorchiida</taxon>
        <taxon>Troglotremata</taxon>
        <taxon>Troglotrematidae</taxon>
        <taxon>Paragonimus</taxon>
    </lineage>
</organism>
<dbReference type="InterPro" id="IPR023410">
    <property type="entry name" value="14-3-3_domain"/>
</dbReference>
<evidence type="ECO:0000313" key="5">
    <source>
        <dbReference type="Proteomes" id="UP000324629"/>
    </source>
</evidence>
<evidence type="ECO:0000259" key="3">
    <source>
        <dbReference type="SMART" id="SM00101"/>
    </source>
</evidence>
<dbReference type="Proteomes" id="UP000324629">
    <property type="component" value="Unassembled WGS sequence"/>
</dbReference>
<protein>
    <submittedName>
        <fullName evidence="4">14-3-3 protein epsilon</fullName>
    </submittedName>
</protein>
<dbReference type="SMART" id="SM00101">
    <property type="entry name" value="14_3_3"/>
    <property type="match status" value="1"/>
</dbReference>
<dbReference type="PIRSF" id="PIRSF000868">
    <property type="entry name" value="14-3-3"/>
    <property type="match status" value="1"/>
</dbReference>
<keyword evidence="5" id="KW-1185">Reference proteome</keyword>
<feature type="site" description="Interaction with phosphoserine on interacting protein" evidence="2">
    <location>
        <position position="80"/>
    </location>
</feature>
<sequence length="266" mass="30552">SAAEHFTDYARLFETVFSFSWVDMGNRDELLYRAKLAEQTERYDEMVNYLEKIVKLGVELTPQEMNLFSLAHKSWIDPKRKALRVITAAVEKGEDEGSKYAEYDAIFQKQIESEIRQISHSLIGLTETNLIKPDTPVESKAFYLKLKADYFRYLAEFEDGNDKNDAAEYSLAAYKEAYDLACSALQPTHPIRLGIALNFAVFYYEIIHSADRACKLAKQAFDDATAELDNISDESYKDSTLIMQLLRDNLTLWITDMQKGETAVRE</sequence>
<reference evidence="4 5" key="1">
    <citation type="journal article" date="2019" name="Gigascience">
        <title>Whole-genome sequence of the oriental lung fluke Paragonimus westermani.</title>
        <authorList>
            <person name="Oey H."/>
            <person name="Zakrzewski M."/>
            <person name="Narain K."/>
            <person name="Devi K.R."/>
            <person name="Agatsuma T."/>
            <person name="Nawaratna S."/>
            <person name="Gobert G.N."/>
            <person name="Jones M.K."/>
            <person name="Ragan M.A."/>
            <person name="McManus D.P."/>
            <person name="Krause L."/>
        </authorList>
    </citation>
    <scope>NUCLEOTIDE SEQUENCE [LARGE SCALE GENOMIC DNA]</scope>
    <source>
        <strain evidence="4 5">IND2009</strain>
    </source>
</reference>
<dbReference type="PANTHER" id="PTHR18860">
    <property type="entry name" value="14-3-3 PROTEIN"/>
    <property type="match status" value="1"/>
</dbReference>
<dbReference type="CDD" id="cd08774">
    <property type="entry name" value="14-3-3"/>
    <property type="match status" value="1"/>
</dbReference>
<comment type="similarity">
    <text evidence="1">Belongs to the 14-3-3 family.</text>
</comment>
<dbReference type="InterPro" id="IPR000308">
    <property type="entry name" value="14-3-3"/>
</dbReference>
<evidence type="ECO:0000256" key="1">
    <source>
        <dbReference type="ARBA" id="ARBA00006141"/>
    </source>
</evidence>
<dbReference type="AlphaFoldDB" id="A0A5J4NGZ5"/>
<name>A0A5J4NGZ5_9TREM</name>
<accession>A0A5J4NGZ5</accession>
<evidence type="ECO:0000313" key="4">
    <source>
        <dbReference type="EMBL" id="KAA3674936.1"/>
    </source>
</evidence>
<dbReference type="Pfam" id="PF00244">
    <property type="entry name" value="14-3-3"/>
    <property type="match status" value="1"/>
</dbReference>
<proteinExistence type="inferred from homology"/>